<dbReference type="CDD" id="cd00130">
    <property type="entry name" value="PAS"/>
    <property type="match status" value="1"/>
</dbReference>
<dbReference type="RefSeq" id="WP_096364394.1">
    <property type="nucleotide sequence ID" value="NZ_AP018052.1"/>
</dbReference>
<evidence type="ECO:0000259" key="2">
    <source>
        <dbReference type="PROSITE" id="PS50112"/>
    </source>
</evidence>
<dbReference type="NCBIfam" id="TIGR00254">
    <property type="entry name" value="GGDEF"/>
    <property type="match status" value="1"/>
</dbReference>
<keyword evidence="7" id="KW-1185">Reference proteome</keyword>
<dbReference type="InterPro" id="IPR001633">
    <property type="entry name" value="EAL_dom"/>
</dbReference>
<dbReference type="Gene3D" id="3.30.70.270">
    <property type="match status" value="1"/>
</dbReference>
<dbReference type="SMART" id="SM00267">
    <property type="entry name" value="GGDEF"/>
    <property type="match status" value="1"/>
</dbReference>
<organism evidence="6 7">
    <name type="scientific">Thiohalobacter thiocyanaticus</name>
    <dbReference type="NCBI Taxonomy" id="585455"/>
    <lineage>
        <taxon>Bacteria</taxon>
        <taxon>Pseudomonadati</taxon>
        <taxon>Pseudomonadota</taxon>
        <taxon>Gammaproteobacteria</taxon>
        <taxon>Thiohalobacterales</taxon>
        <taxon>Thiohalobacteraceae</taxon>
        <taxon>Thiohalobacter</taxon>
    </lineage>
</organism>
<evidence type="ECO:0000259" key="5">
    <source>
        <dbReference type="PROSITE" id="PS50887"/>
    </source>
</evidence>
<feature type="domain" description="PAC" evidence="3">
    <location>
        <begin position="171"/>
        <end position="223"/>
    </location>
</feature>
<dbReference type="SUPFAM" id="SSF141868">
    <property type="entry name" value="EAL domain-like"/>
    <property type="match status" value="1"/>
</dbReference>
<dbReference type="PROSITE" id="PS50887">
    <property type="entry name" value="GGDEF"/>
    <property type="match status" value="1"/>
</dbReference>
<dbReference type="SMART" id="SM00091">
    <property type="entry name" value="PAS"/>
    <property type="match status" value="1"/>
</dbReference>
<feature type="transmembrane region" description="Helical" evidence="1">
    <location>
        <begin position="67"/>
        <end position="89"/>
    </location>
</feature>
<dbReference type="Pfam" id="PF00990">
    <property type="entry name" value="GGDEF"/>
    <property type="match status" value="1"/>
</dbReference>
<dbReference type="CDD" id="cd01948">
    <property type="entry name" value="EAL"/>
    <property type="match status" value="1"/>
</dbReference>
<keyword evidence="1" id="KW-0472">Membrane</keyword>
<name>A0A1Z4VN28_9GAMM</name>
<dbReference type="SUPFAM" id="SSF55785">
    <property type="entry name" value="PYP-like sensor domain (PAS domain)"/>
    <property type="match status" value="1"/>
</dbReference>
<feature type="domain" description="GGDEF" evidence="5">
    <location>
        <begin position="255"/>
        <end position="388"/>
    </location>
</feature>
<protein>
    <submittedName>
        <fullName evidence="6">Signal transduction protein</fullName>
    </submittedName>
</protein>
<gene>
    <name evidence="6" type="ORF">FOKN1_0499</name>
</gene>
<dbReference type="KEGG" id="ttc:FOKN1_0499"/>
<dbReference type="AlphaFoldDB" id="A0A1Z4VN28"/>
<evidence type="ECO:0000256" key="1">
    <source>
        <dbReference type="SAM" id="Phobius"/>
    </source>
</evidence>
<dbReference type="PANTHER" id="PTHR44757">
    <property type="entry name" value="DIGUANYLATE CYCLASE DGCP"/>
    <property type="match status" value="1"/>
</dbReference>
<dbReference type="Pfam" id="PF00563">
    <property type="entry name" value="EAL"/>
    <property type="match status" value="1"/>
</dbReference>
<dbReference type="SUPFAM" id="SSF55073">
    <property type="entry name" value="Nucleotide cyclase"/>
    <property type="match status" value="1"/>
</dbReference>
<dbReference type="PROSITE" id="PS50883">
    <property type="entry name" value="EAL"/>
    <property type="match status" value="1"/>
</dbReference>
<dbReference type="InterPro" id="IPR035965">
    <property type="entry name" value="PAS-like_dom_sf"/>
</dbReference>
<dbReference type="PANTHER" id="PTHR44757:SF2">
    <property type="entry name" value="BIOFILM ARCHITECTURE MAINTENANCE PROTEIN MBAA"/>
    <property type="match status" value="1"/>
</dbReference>
<feature type="transmembrane region" description="Helical" evidence="1">
    <location>
        <begin position="42"/>
        <end position="61"/>
    </location>
</feature>
<dbReference type="Pfam" id="PF08447">
    <property type="entry name" value="PAS_3"/>
    <property type="match status" value="1"/>
</dbReference>
<evidence type="ECO:0000313" key="6">
    <source>
        <dbReference type="EMBL" id="BAZ92903.1"/>
    </source>
</evidence>
<dbReference type="Gene3D" id="3.30.450.20">
    <property type="entry name" value="PAS domain"/>
    <property type="match status" value="1"/>
</dbReference>
<dbReference type="SMART" id="SM00086">
    <property type="entry name" value="PAC"/>
    <property type="match status" value="1"/>
</dbReference>
<sequence length="649" mass="73168">MNDTDTSGDGGAYARVPAPDQDTIYLDAASNRRPQSLYLRNAGIAFLLVGSAALLQMAVVYESFQPQLFVIPALVALVIAFLLARVSLLKTQLQRENARFRAVADVGQEFTYFCSRDGHYEYASPSSVQLTGYRPDEFYAKPELMSELIHPQDRERWQQHLANLGTNRQSDNIDLRLIHKDGHTVWFQHICGPVHDAAGRLIGIRATNIDITERKQFEARIERMAYYDPLTDLPNRRALNGEIEQLMRKYPAAENRFAVLFLDLDRFKHINDSYGHELGDQLLVKLADRLRRCCENRATISRFGGDELVVLVPDVDSPKTAVDYAAHLLDSIERPFILDDKELYISGGVGVTLYPYDGQDAATLIRNADAAMYRAKQSRHTRIALYSEELIDNIAAFVSTENRIRRGLKENEFIAHYQPQVDMHSGRIVGAEALARWQSHDRGLISPAEFIPVAEETGLIDQLGRSILSQACSQILEWQRAGIRLPLSVNISGRQFAVPGFVDQIQGIIGESGINPAQLELEITEQVFLEDMDEATDKLWQLRDLGVSIAIDDFGIGYSSLSYLKRLPFNTLKIDRTFTRDICEDARDVAILRAILSLSRDLRLNTIIEGVETKAQKKLLLRLGCERAQGFLFHQPLPAAELTSLLLKR</sequence>
<dbReference type="Gene3D" id="3.20.20.450">
    <property type="entry name" value="EAL domain"/>
    <property type="match status" value="1"/>
</dbReference>
<dbReference type="InterPro" id="IPR000014">
    <property type="entry name" value="PAS"/>
</dbReference>
<dbReference type="NCBIfam" id="TIGR00229">
    <property type="entry name" value="sensory_box"/>
    <property type="match status" value="1"/>
</dbReference>
<accession>A0A1Z4VN28</accession>
<dbReference type="InterPro" id="IPR052155">
    <property type="entry name" value="Biofilm_reg_signaling"/>
</dbReference>
<dbReference type="InterPro" id="IPR000160">
    <property type="entry name" value="GGDEF_dom"/>
</dbReference>
<evidence type="ECO:0000313" key="7">
    <source>
        <dbReference type="Proteomes" id="UP000218765"/>
    </source>
</evidence>
<dbReference type="Proteomes" id="UP000218765">
    <property type="component" value="Chromosome"/>
</dbReference>
<dbReference type="OrthoDB" id="1316910at2"/>
<dbReference type="InterPro" id="IPR035919">
    <property type="entry name" value="EAL_sf"/>
</dbReference>
<keyword evidence="1" id="KW-1133">Transmembrane helix</keyword>
<feature type="domain" description="EAL" evidence="4">
    <location>
        <begin position="397"/>
        <end position="649"/>
    </location>
</feature>
<reference evidence="6 7" key="1">
    <citation type="submission" date="2017-05" db="EMBL/GenBank/DDBJ databases">
        <title>Thiocyanate degradation by Thiohalobacter thiocyanaticus FOKN1.</title>
        <authorList>
            <person name="Oshiki M."/>
            <person name="Fukushima T."/>
            <person name="Kawano S."/>
            <person name="Nakagawa J."/>
        </authorList>
    </citation>
    <scope>NUCLEOTIDE SEQUENCE [LARGE SCALE GENOMIC DNA]</scope>
    <source>
        <strain evidence="6 7">FOKN1</strain>
    </source>
</reference>
<evidence type="ECO:0000259" key="3">
    <source>
        <dbReference type="PROSITE" id="PS50113"/>
    </source>
</evidence>
<feature type="domain" description="PAS" evidence="2">
    <location>
        <begin position="96"/>
        <end position="168"/>
    </location>
</feature>
<keyword evidence="1" id="KW-0812">Transmembrane</keyword>
<dbReference type="InterPro" id="IPR001610">
    <property type="entry name" value="PAC"/>
</dbReference>
<dbReference type="InterPro" id="IPR043128">
    <property type="entry name" value="Rev_trsase/Diguanyl_cyclase"/>
</dbReference>
<dbReference type="CDD" id="cd01949">
    <property type="entry name" value="GGDEF"/>
    <property type="match status" value="1"/>
</dbReference>
<dbReference type="PROSITE" id="PS50112">
    <property type="entry name" value="PAS"/>
    <property type="match status" value="1"/>
</dbReference>
<dbReference type="EMBL" id="AP018052">
    <property type="protein sequence ID" value="BAZ92903.1"/>
    <property type="molecule type" value="Genomic_DNA"/>
</dbReference>
<dbReference type="InterPro" id="IPR000700">
    <property type="entry name" value="PAS-assoc_C"/>
</dbReference>
<dbReference type="PROSITE" id="PS50113">
    <property type="entry name" value="PAC"/>
    <property type="match status" value="1"/>
</dbReference>
<evidence type="ECO:0000259" key="4">
    <source>
        <dbReference type="PROSITE" id="PS50883"/>
    </source>
</evidence>
<dbReference type="InterPro" id="IPR029787">
    <property type="entry name" value="Nucleotide_cyclase"/>
</dbReference>
<dbReference type="InterPro" id="IPR013655">
    <property type="entry name" value="PAS_fold_3"/>
</dbReference>
<dbReference type="SMART" id="SM00052">
    <property type="entry name" value="EAL"/>
    <property type="match status" value="1"/>
</dbReference>
<proteinExistence type="predicted"/>